<keyword evidence="2" id="KW-1185">Reference proteome</keyword>
<dbReference type="SUPFAM" id="SSF53474">
    <property type="entry name" value="alpha/beta-Hydrolases"/>
    <property type="match status" value="1"/>
</dbReference>
<dbReference type="Proteomes" id="UP000619743">
    <property type="component" value="Unassembled WGS sequence"/>
</dbReference>
<dbReference type="InterPro" id="IPR000801">
    <property type="entry name" value="Esterase-like"/>
</dbReference>
<dbReference type="Gene3D" id="3.40.50.1820">
    <property type="entry name" value="alpha/beta hydrolase"/>
    <property type="match status" value="1"/>
</dbReference>
<dbReference type="GO" id="GO:0016747">
    <property type="term" value="F:acyltransferase activity, transferring groups other than amino-acyl groups"/>
    <property type="evidence" value="ECO:0007669"/>
    <property type="project" value="TreeGrafter"/>
</dbReference>
<dbReference type="InterPro" id="IPR029058">
    <property type="entry name" value="AB_hydrolase_fold"/>
</dbReference>
<organism evidence="1 2">
    <name type="scientific">Neiella marina</name>
    <dbReference type="NCBI Taxonomy" id="508461"/>
    <lineage>
        <taxon>Bacteria</taxon>
        <taxon>Pseudomonadati</taxon>
        <taxon>Pseudomonadota</taxon>
        <taxon>Gammaproteobacteria</taxon>
        <taxon>Alteromonadales</taxon>
        <taxon>Echinimonadaceae</taxon>
        <taxon>Neiella</taxon>
    </lineage>
</organism>
<dbReference type="InterPro" id="IPR050583">
    <property type="entry name" value="Mycobacterial_A85_antigen"/>
</dbReference>
<proteinExistence type="predicted"/>
<evidence type="ECO:0000313" key="2">
    <source>
        <dbReference type="Proteomes" id="UP000619743"/>
    </source>
</evidence>
<dbReference type="RefSeq" id="WP_087504890.1">
    <property type="nucleotide sequence ID" value="NZ_BMDX01000003.1"/>
</dbReference>
<comment type="caution">
    <text evidence="1">The sequence shown here is derived from an EMBL/GenBank/DDBJ whole genome shotgun (WGS) entry which is preliminary data.</text>
</comment>
<dbReference type="PANTHER" id="PTHR48098">
    <property type="entry name" value="ENTEROCHELIN ESTERASE-RELATED"/>
    <property type="match status" value="1"/>
</dbReference>
<dbReference type="OrthoDB" id="9803578at2"/>
<dbReference type="EMBL" id="BMDX01000003">
    <property type="protein sequence ID" value="GGA68908.1"/>
    <property type="molecule type" value="Genomic_DNA"/>
</dbReference>
<gene>
    <name evidence="1" type="ORF">GCM10011369_08170</name>
</gene>
<dbReference type="AlphaFoldDB" id="A0A8J2U348"/>
<dbReference type="Pfam" id="PF00756">
    <property type="entry name" value="Esterase"/>
    <property type="match status" value="1"/>
</dbReference>
<reference evidence="2" key="1">
    <citation type="journal article" date="2019" name="Int. J. Syst. Evol. Microbiol.">
        <title>The Global Catalogue of Microorganisms (GCM) 10K type strain sequencing project: providing services to taxonomists for standard genome sequencing and annotation.</title>
        <authorList>
            <consortium name="The Broad Institute Genomics Platform"/>
            <consortium name="The Broad Institute Genome Sequencing Center for Infectious Disease"/>
            <person name="Wu L."/>
            <person name="Ma J."/>
        </authorList>
    </citation>
    <scope>NUCLEOTIDE SEQUENCE [LARGE SCALE GENOMIC DNA]</scope>
    <source>
        <strain evidence="2">CGMCC 1.10130</strain>
    </source>
</reference>
<dbReference type="PANTHER" id="PTHR48098:SF1">
    <property type="entry name" value="DIACYLGLYCEROL ACYLTRANSFERASE_MYCOLYLTRANSFERASE AG85A"/>
    <property type="match status" value="1"/>
</dbReference>
<protein>
    <submittedName>
        <fullName evidence="1">Tributyrin esterase</fullName>
    </submittedName>
</protein>
<sequence length="268" mass="29986">MAIQRLEVSDPAFSEANTTTVTINSSHIEGRRDVTIYNSVSPSTSNVPMVVLLHGVYGSHWVWMRLGGVHLVYEQLKVQGLGDFVLVMPSDGGLWEGSAYLPLPQGNFERWIVEDVINAAIEQCDCLSQNSRIYLSGLSMGGYGTLRLGAKYPARFSGLSAHSSVTTLADLQQFVEYPVSNYQCVDSHEAELLHWFNLNKANTPPLRLDCGEEDSLFASNMELSKQLSEIGIKHDFQVYAGGHEWSYWHRHVATTLKFFDQLEQAQLK</sequence>
<name>A0A8J2U348_9GAMM</name>
<evidence type="ECO:0000313" key="1">
    <source>
        <dbReference type="EMBL" id="GGA68908.1"/>
    </source>
</evidence>
<accession>A0A8J2U348</accession>